<proteinExistence type="inferred from homology"/>
<dbReference type="NCBIfam" id="NF006573">
    <property type="entry name" value="PRK09094.1"/>
    <property type="match status" value="1"/>
</dbReference>
<evidence type="ECO:0000256" key="5">
    <source>
        <dbReference type="ARBA" id="ARBA00022989"/>
    </source>
</evidence>
<keyword evidence="3" id="KW-1003">Cell membrane</keyword>
<protein>
    <submittedName>
        <fullName evidence="8">Na+/H+ antiporter subunit C</fullName>
    </submittedName>
</protein>
<evidence type="ECO:0000256" key="4">
    <source>
        <dbReference type="ARBA" id="ARBA00022692"/>
    </source>
</evidence>
<evidence type="ECO:0000256" key="6">
    <source>
        <dbReference type="ARBA" id="ARBA00023136"/>
    </source>
</evidence>
<evidence type="ECO:0000256" key="3">
    <source>
        <dbReference type="ARBA" id="ARBA00022475"/>
    </source>
</evidence>
<evidence type="ECO:0000313" key="9">
    <source>
        <dbReference type="Proteomes" id="UP000232638"/>
    </source>
</evidence>
<feature type="transmembrane region" description="Helical" evidence="7">
    <location>
        <begin position="28"/>
        <end position="51"/>
    </location>
</feature>
<gene>
    <name evidence="8" type="ORF">THSYN_14615</name>
</gene>
<feature type="transmembrane region" description="Helical" evidence="7">
    <location>
        <begin position="6"/>
        <end position="21"/>
    </location>
</feature>
<dbReference type="RefSeq" id="WP_100919806.1">
    <property type="nucleotide sequence ID" value="NZ_CP020370.1"/>
</dbReference>
<feature type="transmembrane region" description="Helical" evidence="7">
    <location>
        <begin position="71"/>
        <end position="92"/>
    </location>
</feature>
<evidence type="ECO:0000256" key="7">
    <source>
        <dbReference type="SAM" id="Phobius"/>
    </source>
</evidence>
<comment type="subcellular location">
    <subcellularLocation>
        <location evidence="1">Cell membrane</location>
        <topology evidence="1">Multi-pass membrane protein</topology>
    </subcellularLocation>
</comment>
<dbReference type="InterPro" id="IPR050601">
    <property type="entry name" value="CPA3_antiporter_subunitC"/>
</dbReference>
<dbReference type="PANTHER" id="PTHR34583:SF2">
    <property type="entry name" value="ANTIPORTER SUBUNIT MNHC2-RELATED"/>
    <property type="match status" value="1"/>
</dbReference>
<dbReference type="Gene3D" id="1.10.287.3510">
    <property type="match status" value="1"/>
</dbReference>
<dbReference type="Proteomes" id="UP000232638">
    <property type="component" value="Chromosome"/>
</dbReference>
<dbReference type="Pfam" id="PF00420">
    <property type="entry name" value="Oxidored_q2"/>
    <property type="match status" value="1"/>
</dbReference>
<dbReference type="KEGG" id="tsy:THSYN_14615"/>
<keyword evidence="6 7" id="KW-0472">Membrane</keyword>
<organism evidence="8 9">
    <name type="scientific">Candidatus Thiodictyon syntrophicum</name>
    <dbReference type="NCBI Taxonomy" id="1166950"/>
    <lineage>
        <taxon>Bacteria</taxon>
        <taxon>Pseudomonadati</taxon>
        <taxon>Pseudomonadota</taxon>
        <taxon>Gammaproteobacteria</taxon>
        <taxon>Chromatiales</taxon>
        <taxon>Chromatiaceae</taxon>
        <taxon>Thiodictyon</taxon>
    </lineage>
</organism>
<evidence type="ECO:0000313" key="8">
    <source>
        <dbReference type="EMBL" id="AUB82056.1"/>
    </source>
</evidence>
<dbReference type="NCBIfam" id="NF006372">
    <property type="entry name" value="PRK08600.1"/>
    <property type="match status" value="1"/>
</dbReference>
<keyword evidence="4 7" id="KW-0812">Transmembrane</keyword>
<reference evidence="8 9" key="1">
    <citation type="submission" date="2017-03" db="EMBL/GenBank/DDBJ databases">
        <title>Complete genome sequence of Candidatus 'Thiodictyon syntrophicum' sp. nov. strain Cad16T, a photolithoautotroph purple sulfur bacterium isolated from an alpine meromictic lake.</title>
        <authorList>
            <person name="Luedin S.M."/>
            <person name="Pothier J.F."/>
            <person name="Danza F."/>
            <person name="Storelli N."/>
            <person name="Wittwer M."/>
            <person name="Tonolla M."/>
        </authorList>
    </citation>
    <scope>NUCLEOTIDE SEQUENCE [LARGE SCALE GENOMIC DNA]</scope>
    <source>
        <strain evidence="8 9">Cad16T</strain>
    </source>
</reference>
<dbReference type="InterPro" id="IPR039428">
    <property type="entry name" value="NUOK/Mnh_C1-like"/>
</dbReference>
<dbReference type="PANTHER" id="PTHR34583">
    <property type="entry name" value="ANTIPORTER SUBUNIT MNHC2-RELATED"/>
    <property type="match status" value="1"/>
</dbReference>
<accession>A0A2K8U8Z3</accession>
<sequence>MEALLSLIIGLLTACGIYLLLRARTFPVVLGLSLLSYAVNLFLFAMGRLAIGRAPIITPGAAGYTDPLPQALVLTAIVIGFAMTAFVIMLALKARAELGNDHVDGTHEP</sequence>
<comment type="similarity">
    <text evidence="2">Belongs to the CPA3 antiporters (TC 2.A.63) subunit C family.</text>
</comment>
<keyword evidence="5 7" id="KW-1133">Transmembrane helix</keyword>
<dbReference type="GO" id="GO:0005886">
    <property type="term" value="C:plasma membrane"/>
    <property type="evidence" value="ECO:0007669"/>
    <property type="project" value="UniProtKB-SubCell"/>
</dbReference>
<dbReference type="EMBL" id="CP020370">
    <property type="protein sequence ID" value="AUB82056.1"/>
    <property type="molecule type" value="Genomic_DNA"/>
</dbReference>
<keyword evidence="9" id="KW-1185">Reference proteome</keyword>
<name>A0A2K8U8Z3_9GAMM</name>
<dbReference type="AlphaFoldDB" id="A0A2K8U8Z3"/>
<dbReference type="OrthoDB" id="9799219at2"/>
<evidence type="ECO:0000256" key="2">
    <source>
        <dbReference type="ARBA" id="ARBA00010388"/>
    </source>
</evidence>
<evidence type="ECO:0000256" key="1">
    <source>
        <dbReference type="ARBA" id="ARBA00004651"/>
    </source>
</evidence>